<reference evidence="4" key="1">
    <citation type="journal article" date="2019" name="Int. J. Syst. Evol. Microbiol.">
        <title>The Global Catalogue of Microorganisms (GCM) 10K type strain sequencing project: providing services to taxonomists for standard genome sequencing and annotation.</title>
        <authorList>
            <consortium name="The Broad Institute Genomics Platform"/>
            <consortium name="The Broad Institute Genome Sequencing Center for Infectious Disease"/>
            <person name="Wu L."/>
            <person name="Ma J."/>
        </authorList>
    </citation>
    <scope>NUCLEOTIDE SEQUENCE [LARGE SCALE GENOMIC DNA]</scope>
    <source>
        <strain evidence="4">CGMCC 1.13574</strain>
    </source>
</reference>
<feature type="transmembrane region" description="Helical" evidence="1">
    <location>
        <begin position="12"/>
        <end position="34"/>
    </location>
</feature>
<comment type="caution">
    <text evidence="3">The sequence shown here is derived from an EMBL/GenBank/DDBJ whole genome shotgun (WGS) entry which is preliminary data.</text>
</comment>
<keyword evidence="1" id="KW-1133">Transmembrane helix</keyword>
<dbReference type="GO" id="GO:0052621">
    <property type="term" value="F:diguanylate cyclase activity"/>
    <property type="evidence" value="ECO:0007669"/>
    <property type="project" value="UniProtKB-EC"/>
</dbReference>
<keyword evidence="3" id="KW-0808">Transferase</keyword>
<evidence type="ECO:0000259" key="2">
    <source>
        <dbReference type="PROSITE" id="PS50887"/>
    </source>
</evidence>
<sequence length="379" mass="43171">MAIFFRFLMNHKALLITLRTIITFILLPFAWQPYTDSFDPIMLSAFGYYLFTTGAMFFIYGKGKHRWKLWQLLPLADLAVVSVMVYDQGGLQSDLYYAYFALLAMVSFLYKCRAAIWYTLAVNASYLTVLLLAPSAVSIGDVAVRMVFFSLLSLVFLMLSLMETRHLESSSESMKLVHENEQLVMEMESISRQVAEYTFDLHNKAVLDQLTHLHNHSYLHSQLVIEIEKAKQNEEPLSLVMFDIDNFKRVNDTFGHLVGDEALRIIAKRMKDLLQGTYYTPCRSGGEELAVIMPDASLEDAYAMAEFLRIEISKVKIPLANGEFLRITTSVGVSSFPETSHNHQHLIDCADKAMYVAKTSGKNRTCRYNLTLEENHTAG</sequence>
<protein>
    <submittedName>
        <fullName evidence="3">GGDEF domain-containing protein</fullName>
        <ecNumber evidence="3">2.7.7.65</ecNumber>
    </submittedName>
</protein>
<dbReference type="EC" id="2.7.7.65" evidence="3"/>
<dbReference type="EMBL" id="JBHUIO010000019">
    <property type="protein sequence ID" value="MFD2172262.1"/>
    <property type="molecule type" value="Genomic_DNA"/>
</dbReference>
<evidence type="ECO:0000256" key="1">
    <source>
        <dbReference type="SAM" id="Phobius"/>
    </source>
</evidence>
<evidence type="ECO:0000313" key="4">
    <source>
        <dbReference type="Proteomes" id="UP001597343"/>
    </source>
</evidence>
<dbReference type="InterPro" id="IPR050469">
    <property type="entry name" value="Diguanylate_Cyclase"/>
</dbReference>
<proteinExistence type="predicted"/>
<dbReference type="PANTHER" id="PTHR45138">
    <property type="entry name" value="REGULATORY COMPONENTS OF SENSORY TRANSDUCTION SYSTEM"/>
    <property type="match status" value="1"/>
</dbReference>
<dbReference type="Proteomes" id="UP001597343">
    <property type="component" value="Unassembled WGS sequence"/>
</dbReference>
<dbReference type="Gene3D" id="3.30.70.270">
    <property type="match status" value="1"/>
</dbReference>
<dbReference type="InterPro" id="IPR043128">
    <property type="entry name" value="Rev_trsase/Diguanyl_cyclase"/>
</dbReference>
<feature type="transmembrane region" description="Helical" evidence="1">
    <location>
        <begin position="40"/>
        <end position="60"/>
    </location>
</feature>
<dbReference type="PANTHER" id="PTHR45138:SF9">
    <property type="entry name" value="DIGUANYLATE CYCLASE DGCM-RELATED"/>
    <property type="match status" value="1"/>
</dbReference>
<keyword evidence="1" id="KW-0812">Transmembrane</keyword>
<feature type="transmembrane region" description="Helical" evidence="1">
    <location>
        <begin position="72"/>
        <end position="89"/>
    </location>
</feature>
<evidence type="ECO:0000313" key="3">
    <source>
        <dbReference type="EMBL" id="MFD2172262.1"/>
    </source>
</evidence>
<dbReference type="InterPro" id="IPR000160">
    <property type="entry name" value="GGDEF_dom"/>
</dbReference>
<feature type="transmembrane region" description="Helical" evidence="1">
    <location>
        <begin position="143"/>
        <end position="162"/>
    </location>
</feature>
<organism evidence="3 4">
    <name type="scientific">Tumebacillus lipolyticus</name>
    <dbReference type="NCBI Taxonomy" id="1280370"/>
    <lineage>
        <taxon>Bacteria</taxon>
        <taxon>Bacillati</taxon>
        <taxon>Bacillota</taxon>
        <taxon>Bacilli</taxon>
        <taxon>Bacillales</taxon>
        <taxon>Alicyclobacillaceae</taxon>
        <taxon>Tumebacillus</taxon>
    </lineage>
</organism>
<feature type="transmembrane region" description="Helical" evidence="1">
    <location>
        <begin position="117"/>
        <end position="137"/>
    </location>
</feature>
<dbReference type="InterPro" id="IPR029787">
    <property type="entry name" value="Nucleotide_cyclase"/>
</dbReference>
<dbReference type="RefSeq" id="WP_386049649.1">
    <property type="nucleotide sequence ID" value="NZ_JBHUIO010000019.1"/>
</dbReference>
<dbReference type="NCBIfam" id="TIGR00254">
    <property type="entry name" value="GGDEF"/>
    <property type="match status" value="1"/>
</dbReference>
<name>A0ABW5A1Y3_9BACL</name>
<dbReference type="CDD" id="cd01949">
    <property type="entry name" value="GGDEF"/>
    <property type="match status" value="1"/>
</dbReference>
<keyword evidence="1" id="KW-0472">Membrane</keyword>
<dbReference type="Pfam" id="PF00990">
    <property type="entry name" value="GGDEF"/>
    <property type="match status" value="1"/>
</dbReference>
<dbReference type="SMART" id="SM00267">
    <property type="entry name" value="GGDEF"/>
    <property type="match status" value="1"/>
</dbReference>
<gene>
    <name evidence="3" type="ORF">ACFSOY_20140</name>
</gene>
<keyword evidence="3" id="KW-0548">Nucleotidyltransferase</keyword>
<feature type="domain" description="GGDEF" evidence="2">
    <location>
        <begin position="235"/>
        <end position="370"/>
    </location>
</feature>
<dbReference type="SUPFAM" id="SSF55073">
    <property type="entry name" value="Nucleotide cyclase"/>
    <property type="match status" value="1"/>
</dbReference>
<keyword evidence="4" id="KW-1185">Reference proteome</keyword>
<dbReference type="PROSITE" id="PS50887">
    <property type="entry name" value="GGDEF"/>
    <property type="match status" value="1"/>
</dbReference>
<feature type="transmembrane region" description="Helical" evidence="1">
    <location>
        <begin position="95"/>
        <end position="110"/>
    </location>
</feature>
<accession>A0ABW5A1Y3</accession>